<dbReference type="PANTHER" id="PTHR11926">
    <property type="entry name" value="GLUCOSYL/GLUCURONOSYL TRANSFERASES"/>
    <property type="match status" value="1"/>
</dbReference>
<dbReference type="PANTHER" id="PTHR11926:SF1516">
    <property type="entry name" value="GLYCOSYLTRANSFERASE"/>
    <property type="match status" value="1"/>
</dbReference>
<name>A0A6A1VC53_9ROSI</name>
<comment type="caution">
    <text evidence="7">The sequence shown here is derived from an EMBL/GenBank/DDBJ whole genome shotgun (WGS) entry which is preliminary data.</text>
</comment>
<dbReference type="GO" id="GO:0080043">
    <property type="term" value="F:quercetin 3-O-glucosyltransferase activity"/>
    <property type="evidence" value="ECO:0007669"/>
    <property type="project" value="TreeGrafter"/>
</dbReference>
<dbReference type="EMBL" id="RXIC02000024">
    <property type="protein sequence ID" value="KAB1208760.1"/>
    <property type="molecule type" value="Genomic_DNA"/>
</dbReference>
<dbReference type="FunFam" id="3.40.50.2000:FF:000065">
    <property type="entry name" value="Glycosyltransferase"/>
    <property type="match status" value="1"/>
</dbReference>
<evidence type="ECO:0000313" key="7">
    <source>
        <dbReference type="EMBL" id="KAB1208760.1"/>
    </source>
</evidence>
<dbReference type="CDD" id="cd03784">
    <property type="entry name" value="GT1_Gtf-like"/>
    <property type="match status" value="1"/>
</dbReference>
<dbReference type="OrthoDB" id="5835829at2759"/>
<feature type="transmembrane region" description="Helical" evidence="6">
    <location>
        <begin position="141"/>
        <end position="159"/>
    </location>
</feature>
<evidence type="ECO:0000256" key="6">
    <source>
        <dbReference type="SAM" id="Phobius"/>
    </source>
</evidence>
<dbReference type="InterPro" id="IPR035595">
    <property type="entry name" value="UDP_glycos_trans_CS"/>
</dbReference>
<sequence length="483" mass="53755">MHSGTVVVDKPHAVCIPSPFQSHIKAMLKFAKLLHRKGFHITFVNTEFNHQRFLKSGGPNSLDGLPDFRFETIPDSLPPSYINASSDLASVCESIMKNFLAPFSDLLVKLNTASSDNNSPPVTCIISDGFMAFTITAARELGIPIVMLFTIAACSLMAFKQFPSLMDKGLTPLKDESYLTNGYLDTVIDWIPGMKDIRLRDLPSIVRMTNANDVIFKFLVDAVERAPKASGIVIQTFDALEREVLNALSPMFLRVYAVGPLQLLLDQPLDPLKSIGYSLRKEETECLHWLNSKGHNSVVYVNFGSLAVLTPRQLSEFGWGLANSKHPFLWIIRPDLVVGESAILPSEFEVETKERGLIAGWCPQEEVLNHPLIGGFLTHCGWNSIIESVSAGVPMLCWPFAWDQQTNCKYACNDWGIGLEIDNDVKRDEVEKLVRELMEGEKGKRMKKKVMEWKNLAVEATGAHGSSSVNLNNFVNEVLLSRG</sequence>
<comment type="similarity">
    <text evidence="1 4">Belongs to the UDP-glycosyltransferase family.</text>
</comment>
<evidence type="ECO:0000256" key="1">
    <source>
        <dbReference type="ARBA" id="ARBA00009995"/>
    </source>
</evidence>
<dbReference type="GO" id="GO:0080044">
    <property type="term" value="F:quercetin 7-O-glucosyltransferase activity"/>
    <property type="evidence" value="ECO:0007669"/>
    <property type="project" value="TreeGrafter"/>
</dbReference>
<proteinExistence type="inferred from homology"/>
<keyword evidence="6" id="KW-0812">Transmembrane</keyword>
<dbReference type="Gene3D" id="3.40.50.2000">
    <property type="entry name" value="Glycogen Phosphorylase B"/>
    <property type="match status" value="2"/>
</dbReference>
<dbReference type="PROSITE" id="PS00375">
    <property type="entry name" value="UDPGT"/>
    <property type="match status" value="1"/>
</dbReference>
<protein>
    <recommendedName>
        <fullName evidence="5">Glycosyltransferase</fullName>
        <ecNumber evidence="5">2.4.1.-</ecNumber>
    </recommendedName>
</protein>
<dbReference type="SUPFAM" id="SSF53756">
    <property type="entry name" value="UDP-Glycosyltransferase/glycogen phosphorylase"/>
    <property type="match status" value="1"/>
</dbReference>
<organism evidence="7 8">
    <name type="scientific">Morella rubra</name>
    <name type="common">Chinese bayberry</name>
    <dbReference type="NCBI Taxonomy" id="262757"/>
    <lineage>
        <taxon>Eukaryota</taxon>
        <taxon>Viridiplantae</taxon>
        <taxon>Streptophyta</taxon>
        <taxon>Embryophyta</taxon>
        <taxon>Tracheophyta</taxon>
        <taxon>Spermatophyta</taxon>
        <taxon>Magnoliopsida</taxon>
        <taxon>eudicotyledons</taxon>
        <taxon>Gunneridae</taxon>
        <taxon>Pentapetalae</taxon>
        <taxon>rosids</taxon>
        <taxon>fabids</taxon>
        <taxon>Fagales</taxon>
        <taxon>Myricaceae</taxon>
        <taxon>Morella</taxon>
    </lineage>
</organism>
<evidence type="ECO:0000256" key="2">
    <source>
        <dbReference type="ARBA" id="ARBA00022676"/>
    </source>
</evidence>
<dbReference type="InterPro" id="IPR002213">
    <property type="entry name" value="UDP_glucos_trans"/>
</dbReference>
<dbReference type="Proteomes" id="UP000516437">
    <property type="component" value="Chromosome 6"/>
</dbReference>
<dbReference type="FunFam" id="3.40.50.2000:FF:000027">
    <property type="entry name" value="Glycosyltransferase"/>
    <property type="match status" value="1"/>
</dbReference>
<dbReference type="AlphaFoldDB" id="A0A6A1VC53"/>
<dbReference type="Pfam" id="PF00201">
    <property type="entry name" value="UDPGT"/>
    <property type="match status" value="1"/>
</dbReference>
<keyword evidence="8" id="KW-1185">Reference proteome</keyword>
<evidence type="ECO:0000313" key="8">
    <source>
        <dbReference type="Proteomes" id="UP000516437"/>
    </source>
</evidence>
<accession>A0A6A1VC53</accession>
<keyword evidence="2 4" id="KW-0328">Glycosyltransferase</keyword>
<keyword evidence="3 4" id="KW-0808">Transferase</keyword>
<evidence type="ECO:0000256" key="4">
    <source>
        <dbReference type="RuleBase" id="RU003718"/>
    </source>
</evidence>
<evidence type="ECO:0000256" key="3">
    <source>
        <dbReference type="ARBA" id="ARBA00022679"/>
    </source>
</evidence>
<keyword evidence="6" id="KW-0472">Membrane</keyword>
<reference evidence="7 8" key="1">
    <citation type="journal article" date="2019" name="Plant Biotechnol. J.">
        <title>The red bayberry genome and genetic basis of sex determination.</title>
        <authorList>
            <person name="Jia H.M."/>
            <person name="Jia H.J."/>
            <person name="Cai Q.L."/>
            <person name="Wang Y."/>
            <person name="Zhao H.B."/>
            <person name="Yang W.F."/>
            <person name="Wang G.Y."/>
            <person name="Li Y.H."/>
            <person name="Zhan D.L."/>
            <person name="Shen Y.T."/>
            <person name="Niu Q.F."/>
            <person name="Chang L."/>
            <person name="Qiu J."/>
            <person name="Zhao L."/>
            <person name="Xie H.B."/>
            <person name="Fu W.Y."/>
            <person name="Jin J."/>
            <person name="Li X.W."/>
            <person name="Jiao Y."/>
            <person name="Zhou C.C."/>
            <person name="Tu T."/>
            <person name="Chai C.Y."/>
            <person name="Gao J.L."/>
            <person name="Fan L.J."/>
            <person name="van de Weg E."/>
            <person name="Wang J.Y."/>
            <person name="Gao Z.S."/>
        </authorList>
    </citation>
    <scope>NUCLEOTIDE SEQUENCE [LARGE SCALE GENOMIC DNA]</scope>
    <source>
        <tissue evidence="7">Leaves</tissue>
    </source>
</reference>
<keyword evidence="6" id="KW-1133">Transmembrane helix</keyword>
<evidence type="ECO:0000256" key="5">
    <source>
        <dbReference type="RuleBase" id="RU362057"/>
    </source>
</evidence>
<dbReference type="EC" id="2.4.1.-" evidence="5"/>
<gene>
    <name evidence="7" type="ORF">CJ030_MR6G024796</name>
</gene>